<dbReference type="SMART" id="SM00256">
    <property type="entry name" value="FBOX"/>
    <property type="match status" value="1"/>
</dbReference>
<organism evidence="2 3">
    <name type="scientific">Triticum urartu</name>
    <name type="common">Red wild einkorn</name>
    <name type="synonym">Crithodium urartu</name>
    <dbReference type="NCBI Taxonomy" id="4572"/>
    <lineage>
        <taxon>Eukaryota</taxon>
        <taxon>Viridiplantae</taxon>
        <taxon>Streptophyta</taxon>
        <taxon>Embryophyta</taxon>
        <taxon>Tracheophyta</taxon>
        <taxon>Spermatophyta</taxon>
        <taxon>Magnoliopsida</taxon>
        <taxon>Liliopsida</taxon>
        <taxon>Poales</taxon>
        <taxon>Poaceae</taxon>
        <taxon>BOP clade</taxon>
        <taxon>Pooideae</taxon>
        <taxon>Triticodae</taxon>
        <taxon>Triticeae</taxon>
        <taxon>Triticinae</taxon>
        <taxon>Triticum</taxon>
    </lineage>
</organism>
<sequence length="249" mass="28048">MAASLLTDDLILEILSRLPARSLHQFKCVSVPWRDLITDPTNRRKLPQALAGFLYMAVSNNRRIHHHFASVYGAVAPFDPALHYLRPNKDEGITQVDACNGLLLYRRYKKNKATPWIEDACHFVVCNPATGRWVELPHPPQPQEPANSRNHTTGLAFDPVVSSHFHVLCFEYNFPGAYIKGVNIYSSRAGAWSRRDSGMVEKVILCSKCVYVGGMLYVIGNLKHINGEYVLVGVDMEGKVWKTIRVPYG</sequence>
<evidence type="ECO:0000259" key="1">
    <source>
        <dbReference type="SMART" id="SM00256"/>
    </source>
</evidence>
<accession>A0A8R7VJF6</accession>
<dbReference type="SUPFAM" id="SSF117281">
    <property type="entry name" value="Kelch motif"/>
    <property type="match status" value="1"/>
</dbReference>
<dbReference type="InterPro" id="IPR017451">
    <property type="entry name" value="F-box-assoc_interact_dom"/>
</dbReference>
<protein>
    <recommendedName>
        <fullName evidence="1">F-box domain-containing protein</fullName>
    </recommendedName>
</protein>
<dbReference type="Gramene" id="TuG1812S0002310000.01.T01">
    <property type="protein sequence ID" value="TuG1812S0002310000.01.T01.s_cds27606"/>
    <property type="gene ID" value="TuG1812S0002310000.01"/>
</dbReference>
<feature type="domain" description="F-box" evidence="1">
    <location>
        <begin position="6"/>
        <end position="46"/>
    </location>
</feature>
<dbReference type="InterPro" id="IPR015915">
    <property type="entry name" value="Kelch-typ_b-propeller"/>
</dbReference>
<dbReference type="AlphaFoldDB" id="A0A8R7VJF6"/>
<keyword evidence="3" id="KW-1185">Reference proteome</keyword>
<name>A0A8R7VJF6_TRIUA</name>
<dbReference type="CDD" id="cd22157">
    <property type="entry name" value="F-box_AtFBW1-like"/>
    <property type="match status" value="1"/>
</dbReference>
<dbReference type="InterPro" id="IPR001810">
    <property type="entry name" value="F-box_dom"/>
</dbReference>
<dbReference type="InterPro" id="IPR056592">
    <property type="entry name" value="Beta-prop_At3g26010-like"/>
</dbReference>
<dbReference type="EnsemblPlants" id="TuG1812S0002310000.01.T01">
    <property type="protein sequence ID" value="TuG1812S0002310000.01.T01.s_cds27606"/>
    <property type="gene ID" value="TuG1812S0002310000.01"/>
</dbReference>
<evidence type="ECO:0000313" key="2">
    <source>
        <dbReference type="EnsemblPlants" id="TuG1812S0002310000.01.T01.s_cds27606"/>
    </source>
</evidence>
<dbReference type="Proteomes" id="UP000015106">
    <property type="component" value="Unassembled WGS sequence"/>
</dbReference>
<dbReference type="SUPFAM" id="SSF81383">
    <property type="entry name" value="F-box domain"/>
    <property type="match status" value="1"/>
</dbReference>
<reference evidence="2" key="2">
    <citation type="submission" date="2022-06" db="UniProtKB">
        <authorList>
            <consortium name="EnsemblPlants"/>
        </authorList>
    </citation>
    <scope>IDENTIFICATION</scope>
</reference>
<dbReference type="Pfam" id="PF00646">
    <property type="entry name" value="F-box"/>
    <property type="match status" value="1"/>
</dbReference>
<dbReference type="InterPro" id="IPR055290">
    <property type="entry name" value="At3g26010-like"/>
</dbReference>
<evidence type="ECO:0000313" key="3">
    <source>
        <dbReference type="Proteomes" id="UP000015106"/>
    </source>
</evidence>
<dbReference type="Gene3D" id="1.20.1280.50">
    <property type="match status" value="1"/>
</dbReference>
<proteinExistence type="predicted"/>
<dbReference type="NCBIfam" id="TIGR01640">
    <property type="entry name" value="F_box_assoc_1"/>
    <property type="match status" value="1"/>
</dbReference>
<dbReference type="PANTHER" id="PTHR35546:SF50">
    <property type="entry name" value="F-BOX DOMAIN-CONTAINING PROTEIN"/>
    <property type="match status" value="1"/>
</dbReference>
<dbReference type="PANTHER" id="PTHR35546">
    <property type="entry name" value="F-BOX PROTEIN INTERACTION DOMAIN PROTEIN-RELATED"/>
    <property type="match status" value="1"/>
</dbReference>
<reference evidence="3" key="1">
    <citation type="journal article" date="2013" name="Nature">
        <title>Draft genome of the wheat A-genome progenitor Triticum urartu.</title>
        <authorList>
            <person name="Ling H.Q."/>
            <person name="Zhao S."/>
            <person name="Liu D."/>
            <person name="Wang J."/>
            <person name="Sun H."/>
            <person name="Zhang C."/>
            <person name="Fan H."/>
            <person name="Li D."/>
            <person name="Dong L."/>
            <person name="Tao Y."/>
            <person name="Gao C."/>
            <person name="Wu H."/>
            <person name="Li Y."/>
            <person name="Cui Y."/>
            <person name="Guo X."/>
            <person name="Zheng S."/>
            <person name="Wang B."/>
            <person name="Yu K."/>
            <person name="Liang Q."/>
            <person name="Yang W."/>
            <person name="Lou X."/>
            <person name="Chen J."/>
            <person name="Feng M."/>
            <person name="Jian J."/>
            <person name="Zhang X."/>
            <person name="Luo G."/>
            <person name="Jiang Y."/>
            <person name="Liu J."/>
            <person name="Wang Z."/>
            <person name="Sha Y."/>
            <person name="Zhang B."/>
            <person name="Wu H."/>
            <person name="Tang D."/>
            <person name="Shen Q."/>
            <person name="Xue P."/>
            <person name="Zou S."/>
            <person name="Wang X."/>
            <person name="Liu X."/>
            <person name="Wang F."/>
            <person name="Yang Y."/>
            <person name="An X."/>
            <person name="Dong Z."/>
            <person name="Zhang K."/>
            <person name="Zhang X."/>
            <person name="Luo M.C."/>
            <person name="Dvorak J."/>
            <person name="Tong Y."/>
            <person name="Wang J."/>
            <person name="Yang H."/>
            <person name="Li Z."/>
            <person name="Wang D."/>
            <person name="Zhang A."/>
            <person name="Wang J."/>
        </authorList>
    </citation>
    <scope>NUCLEOTIDE SEQUENCE</scope>
    <source>
        <strain evidence="3">cv. G1812</strain>
    </source>
</reference>
<dbReference type="InterPro" id="IPR036047">
    <property type="entry name" value="F-box-like_dom_sf"/>
</dbReference>
<dbReference type="Pfam" id="PF24750">
    <property type="entry name" value="b-prop_At3g26010-like"/>
    <property type="match status" value="1"/>
</dbReference>